<sequence length="457" mass="50634">MRRVTSVRVEGLFGHLSHEISVRASTPTILTGPNGTGKTHVLTLLRAALAPDLKTLAKLPYREVEIGFSDGRQLLIVRAVNKDETELTLTALKNKKAEGRSAKIRDVELEDPELPDHIIALADGRFLDVRGDRVISSDFVRRRYNPKLSVSLGDRFRGSPAVLKMFSEHAPILIDTKRLDMTLPRHPSGADPDAYRGSPRNVATSSIGRYIDQIRVQVNDARRDSVLATQSADLSFAARALAAASDTVKEGPLHQRYDEIVDRYEDLARNGLAIGEAPLSFPEKTTPTVRRILNVFLDDWERRLKPLLPVNEKIKALREILDTKLAQSGKRTVMATKGQLTFQSFATGQRVRVSSLSSGEQHLVALFTLLLFTAERDSLVLIDEPEISMHAAWKHAFLDDISRVALLADLQVVLATHSTAIINGQWDLTEELAFSDSPYVFHGDGTADDSSLDPDEI</sequence>
<dbReference type="InterPro" id="IPR003959">
    <property type="entry name" value="ATPase_AAA_core"/>
</dbReference>
<name>A0A4R0IUF7_9ACTN</name>
<dbReference type="GO" id="GO:0016887">
    <property type="term" value="F:ATP hydrolysis activity"/>
    <property type="evidence" value="ECO:0007669"/>
    <property type="project" value="InterPro"/>
</dbReference>
<dbReference type="RefSeq" id="WP_131288248.1">
    <property type="nucleotide sequence ID" value="NZ_SJKA01000004.1"/>
</dbReference>
<accession>A0A4R0IUF7</accession>
<evidence type="ECO:0000259" key="1">
    <source>
        <dbReference type="Pfam" id="PF13304"/>
    </source>
</evidence>
<comment type="caution">
    <text evidence="2">The sequence shown here is derived from an EMBL/GenBank/DDBJ whole genome shotgun (WGS) entry which is preliminary data.</text>
</comment>
<dbReference type="SUPFAM" id="SSF52540">
    <property type="entry name" value="P-loop containing nucleoside triphosphate hydrolases"/>
    <property type="match status" value="1"/>
</dbReference>
<dbReference type="Gene3D" id="3.40.50.300">
    <property type="entry name" value="P-loop containing nucleotide triphosphate hydrolases"/>
    <property type="match status" value="1"/>
</dbReference>
<feature type="domain" description="ATPase AAA-type core" evidence="1">
    <location>
        <begin position="237"/>
        <end position="423"/>
    </location>
</feature>
<reference evidence="2 3" key="1">
    <citation type="submission" date="2019-02" db="EMBL/GenBank/DDBJ databases">
        <title>Kribbella capetownensis sp. nov. and Kribbella speibonae sp. nov., isolated from soil.</title>
        <authorList>
            <person name="Curtis S.M."/>
            <person name="Norton I."/>
            <person name="Everest G.J."/>
            <person name="Meyers P.R."/>
        </authorList>
    </citation>
    <scope>NUCLEOTIDE SEQUENCE [LARGE SCALE GENOMIC DNA]</scope>
    <source>
        <strain evidence="2 3">DSM 27082</strain>
    </source>
</reference>
<dbReference type="EMBL" id="SJKA01000004">
    <property type="protein sequence ID" value="TCC35078.1"/>
    <property type="molecule type" value="Genomic_DNA"/>
</dbReference>
<evidence type="ECO:0000313" key="2">
    <source>
        <dbReference type="EMBL" id="TCC35078.1"/>
    </source>
</evidence>
<dbReference type="OrthoDB" id="3237462at2"/>
<dbReference type="PANTHER" id="PTHR43581:SF2">
    <property type="entry name" value="EXCINUCLEASE ATPASE SUBUNIT"/>
    <property type="match status" value="1"/>
</dbReference>
<keyword evidence="3" id="KW-1185">Reference proteome</keyword>
<dbReference type="Proteomes" id="UP000292695">
    <property type="component" value="Unassembled WGS sequence"/>
</dbReference>
<proteinExistence type="predicted"/>
<evidence type="ECO:0000313" key="3">
    <source>
        <dbReference type="Proteomes" id="UP000292695"/>
    </source>
</evidence>
<dbReference type="AlphaFoldDB" id="A0A4R0IUF7"/>
<dbReference type="Pfam" id="PF13304">
    <property type="entry name" value="AAA_21"/>
    <property type="match status" value="1"/>
</dbReference>
<gene>
    <name evidence="2" type="ORF">E0H50_14515</name>
</gene>
<dbReference type="PANTHER" id="PTHR43581">
    <property type="entry name" value="ATP/GTP PHOSPHATASE"/>
    <property type="match status" value="1"/>
</dbReference>
<dbReference type="InterPro" id="IPR051396">
    <property type="entry name" value="Bact_Antivir_Def_Nuclease"/>
</dbReference>
<dbReference type="GO" id="GO:0005524">
    <property type="term" value="F:ATP binding"/>
    <property type="evidence" value="ECO:0007669"/>
    <property type="project" value="InterPro"/>
</dbReference>
<protein>
    <recommendedName>
        <fullName evidence="1">ATPase AAA-type core domain-containing protein</fullName>
    </recommendedName>
</protein>
<organism evidence="2 3">
    <name type="scientific">Kribbella sindirgiensis</name>
    <dbReference type="NCBI Taxonomy" id="1124744"/>
    <lineage>
        <taxon>Bacteria</taxon>
        <taxon>Bacillati</taxon>
        <taxon>Actinomycetota</taxon>
        <taxon>Actinomycetes</taxon>
        <taxon>Propionibacteriales</taxon>
        <taxon>Kribbellaceae</taxon>
        <taxon>Kribbella</taxon>
    </lineage>
</organism>
<dbReference type="InterPro" id="IPR027417">
    <property type="entry name" value="P-loop_NTPase"/>
</dbReference>